<evidence type="ECO:0000256" key="3">
    <source>
        <dbReference type="ARBA" id="ARBA00022679"/>
    </source>
</evidence>
<protein>
    <recommendedName>
        <fullName evidence="8">Protein kinase domain-containing protein</fullName>
    </recommendedName>
</protein>
<accession>A0AAW0W3B3</accession>
<keyword evidence="10" id="KW-1185">Reference proteome</keyword>
<feature type="region of interest" description="Disordered" evidence="7">
    <location>
        <begin position="99"/>
        <end position="127"/>
    </location>
</feature>
<keyword evidence="5" id="KW-0418">Kinase</keyword>
<evidence type="ECO:0000313" key="9">
    <source>
        <dbReference type="EMBL" id="KAK8723337.1"/>
    </source>
</evidence>
<evidence type="ECO:0000256" key="1">
    <source>
        <dbReference type="ARBA" id="ARBA00006692"/>
    </source>
</evidence>
<keyword evidence="2" id="KW-0723">Serine/threonine-protein kinase</keyword>
<evidence type="ECO:0000256" key="4">
    <source>
        <dbReference type="ARBA" id="ARBA00022741"/>
    </source>
</evidence>
<dbReference type="Proteomes" id="UP001445076">
    <property type="component" value="Unassembled WGS sequence"/>
</dbReference>
<dbReference type="InterPro" id="IPR050205">
    <property type="entry name" value="CDPK_Ser/Thr_kinases"/>
</dbReference>
<dbReference type="GO" id="GO:0005524">
    <property type="term" value="F:ATP binding"/>
    <property type="evidence" value="ECO:0007669"/>
    <property type="project" value="UniProtKB-KW"/>
</dbReference>
<keyword evidence="4" id="KW-0547">Nucleotide-binding</keyword>
<proteinExistence type="inferred from homology"/>
<dbReference type="AlphaFoldDB" id="A0AAW0W3B3"/>
<reference evidence="9 10" key="1">
    <citation type="journal article" date="2024" name="BMC Genomics">
        <title>Genome assembly of redclaw crayfish (Cherax quadricarinatus) provides insights into its immune adaptation and hypoxia tolerance.</title>
        <authorList>
            <person name="Liu Z."/>
            <person name="Zheng J."/>
            <person name="Li H."/>
            <person name="Fang K."/>
            <person name="Wang S."/>
            <person name="He J."/>
            <person name="Zhou D."/>
            <person name="Weng S."/>
            <person name="Chi M."/>
            <person name="Gu Z."/>
            <person name="He J."/>
            <person name="Li F."/>
            <person name="Wang M."/>
        </authorList>
    </citation>
    <scope>NUCLEOTIDE SEQUENCE [LARGE SCALE GENOMIC DNA]</scope>
    <source>
        <strain evidence="9">ZL_2023a</strain>
    </source>
</reference>
<dbReference type="PROSITE" id="PS50011">
    <property type="entry name" value="PROTEIN_KINASE_DOM"/>
    <property type="match status" value="1"/>
</dbReference>
<dbReference type="EMBL" id="JARKIK010000089">
    <property type="protein sequence ID" value="KAK8723337.1"/>
    <property type="molecule type" value="Genomic_DNA"/>
</dbReference>
<dbReference type="PANTHER" id="PTHR24349">
    <property type="entry name" value="SERINE/THREONINE-PROTEIN KINASE"/>
    <property type="match status" value="1"/>
</dbReference>
<name>A0AAW0W3B3_CHEQU</name>
<comment type="caution">
    <text evidence="9">The sequence shown here is derived from an EMBL/GenBank/DDBJ whole genome shotgun (WGS) entry which is preliminary data.</text>
</comment>
<feature type="non-terminal residue" evidence="9">
    <location>
        <position position="1"/>
    </location>
</feature>
<evidence type="ECO:0000256" key="7">
    <source>
        <dbReference type="SAM" id="MobiDB-lite"/>
    </source>
</evidence>
<evidence type="ECO:0000313" key="10">
    <source>
        <dbReference type="Proteomes" id="UP001445076"/>
    </source>
</evidence>
<dbReference type="SUPFAM" id="SSF56112">
    <property type="entry name" value="Protein kinase-like (PK-like)"/>
    <property type="match status" value="1"/>
</dbReference>
<feature type="domain" description="Protein kinase" evidence="8">
    <location>
        <begin position="1"/>
        <end position="65"/>
    </location>
</feature>
<dbReference type="Pfam" id="PF00069">
    <property type="entry name" value="Pkinase"/>
    <property type="match status" value="1"/>
</dbReference>
<organism evidence="9 10">
    <name type="scientific">Cherax quadricarinatus</name>
    <name type="common">Australian red claw crayfish</name>
    <dbReference type="NCBI Taxonomy" id="27406"/>
    <lineage>
        <taxon>Eukaryota</taxon>
        <taxon>Metazoa</taxon>
        <taxon>Ecdysozoa</taxon>
        <taxon>Arthropoda</taxon>
        <taxon>Crustacea</taxon>
        <taxon>Multicrustacea</taxon>
        <taxon>Malacostraca</taxon>
        <taxon>Eumalacostraca</taxon>
        <taxon>Eucarida</taxon>
        <taxon>Decapoda</taxon>
        <taxon>Pleocyemata</taxon>
        <taxon>Astacidea</taxon>
        <taxon>Parastacoidea</taxon>
        <taxon>Parastacidae</taxon>
        <taxon>Cherax</taxon>
    </lineage>
</organism>
<evidence type="ECO:0000259" key="8">
    <source>
        <dbReference type="PROSITE" id="PS50011"/>
    </source>
</evidence>
<keyword evidence="3" id="KW-0808">Transferase</keyword>
<evidence type="ECO:0000256" key="6">
    <source>
        <dbReference type="ARBA" id="ARBA00022840"/>
    </source>
</evidence>
<evidence type="ECO:0000256" key="5">
    <source>
        <dbReference type="ARBA" id="ARBA00022777"/>
    </source>
</evidence>
<evidence type="ECO:0000256" key="2">
    <source>
        <dbReference type="ARBA" id="ARBA00022527"/>
    </source>
</evidence>
<dbReference type="InterPro" id="IPR000719">
    <property type="entry name" value="Prot_kinase_dom"/>
</dbReference>
<dbReference type="Gene3D" id="1.10.510.10">
    <property type="entry name" value="Transferase(Phosphotransferase) domain 1"/>
    <property type="match status" value="1"/>
</dbReference>
<keyword evidence="6" id="KW-0067">ATP-binding</keyword>
<comment type="similarity">
    <text evidence="1">Belongs to the protein kinase superfamily. CAMK Ser/Thr protein kinase family.</text>
</comment>
<sequence>QTPFAQGPNDTPEDILQRIGEGKFSLDSGNWVSVSPAAKDLVTQMLHLDPGQRLTAAQVANHPWLLHREALPNLRLLLQDASLVKGAITATYRAINHSPRAPNLGPVAASALARRRGKSRPKSSTEV</sequence>
<gene>
    <name evidence="9" type="ORF">OTU49_011667</name>
</gene>
<dbReference type="GO" id="GO:0004674">
    <property type="term" value="F:protein serine/threonine kinase activity"/>
    <property type="evidence" value="ECO:0007669"/>
    <property type="project" value="UniProtKB-KW"/>
</dbReference>
<dbReference type="InterPro" id="IPR011009">
    <property type="entry name" value="Kinase-like_dom_sf"/>
</dbReference>